<dbReference type="InterPro" id="IPR005372">
    <property type="entry name" value="UPF0182"/>
</dbReference>
<feature type="region of interest" description="Disordered" evidence="5">
    <location>
        <begin position="842"/>
        <end position="900"/>
    </location>
</feature>
<dbReference type="PANTHER" id="PTHR39344">
    <property type="entry name" value="UPF0182 PROTEIN SLL1060"/>
    <property type="match status" value="1"/>
</dbReference>
<protein>
    <submittedName>
        <fullName evidence="7">UPF0182 family protein</fullName>
    </submittedName>
</protein>
<gene>
    <name evidence="7" type="ORF">NZD86_01680</name>
</gene>
<evidence type="ECO:0000256" key="5">
    <source>
        <dbReference type="SAM" id="MobiDB-lite"/>
    </source>
</evidence>
<feature type="transmembrane region" description="Helical" evidence="6">
    <location>
        <begin position="232"/>
        <end position="257"/>
    </location>
</feature>
<evidence type="ECO:0000313" key="7">
    <source>
        <dbReference type="EMBL" id="WAH37284.1"/>
    </source>
</evidence>
<accession>A0ABY6Z3F8</accession>
<feature type="transmembrane region" description="Helical" evidence="6">
    <location>
        <begin position="12"/>
        <end position="29"/>
    </location>
</feature>
<keyword evidence="1" id="KW-1003">Cell membrane</keyword>
<name>A0ABY6Z3F8_9BACL</name>
<evidence type="ECO:0000256" key="1">
    <source>
        <dbReference type="ARBA" id="ARBA00022475"/>
    </source>
</evidence>
<feature type="transmembrane region" description="Helical" evidence="6">
    <location>
        <begin position="83"/>
        <end position="104"/>
    </location>
</feature>
<keyword evidence="3 6" id="KW-1133">Transmembrane helix</keyword>
<keyword evidence="2 6" id="KW-0812">Transmembrane</keyword>
<reference evidence="7" key="1">
    <citation type="submission" date="2022-08" db="EMBL/GenBank/DDBJ databases">
        <title>Alicyclobacillus dauci DSM2870, complete genome.</title>
        <authorList>
            <person name="Wang Q."/>
            <person name="Cai R."/>
            <person name="Wang Z."/>
        </authorList>
    </citation>
    <scope>NUCLEOTIDE SEQUENCE</scope>
    <source>
        <strain evidence="7">DSM 28700</strain>
    </source>
</reference>
<evidence type="ECO:0000256" key="4">
    <source>
        <dbReference type="ARBA" id="ARBA00023136"/>
    </source>
</evidence>
<dbReference type="EMBL" id="CP104064">
    <property type="protein sequence ID" value="WAH37284.1"/>
    <property type="molecule type" value="Genomic_DNA"/>
</dbReference>
<organism evidence="7 8">
    <name type="scientific">Alicyclobacillus dauci</name>
    <dbReference type="NCBI Taxonomy" id="1475485"/>
    <lineage>
        <taxon>Bacteria</taxon>
        <taxon>Bacillati</taxon>
        <taxon>Bacillota</taxon>
        <taxon>Bacilli</taxon>
        <taxon>Bacillales</taxon>
        <taxon>Alicyclobacillaceae</taxon>
        <taxon>Alicyclobacillus</taxon>
    </lineage>
</organism>
<feature type="compositionally biased region" description="Gly residues" evidence="5">
    <location>
        <begin position="860"/>
        <end position="893"/>
    </location>
</feature>
<evidence type="ECO:0000256" key="6">
    <source>
        <dbReference type="SAM" id="Phobius"/>
    </source>
</evidence>
<evidence type="ECO:0000256" key="2">
    <source>
        <dbReference type="ARBA" id="ARBA00022692"/>
    </source>
</evidence>
<keyword evidence="8" id="KW-1185">Reference proteome</keyword>
<sequence length="938" mass="103866">MTRIQRRGVRFLKILLAIILAIILVHVVLDRLFDYRLHQALGYGTVYGKMMVFELLTRYIGAALTTLLAFFQLRLFKSLVPKMLLVPITLVVCFLAYVIGFSLFTLDPTVWFTAFQHKPIGHVDPLLHLDFSFYVYVLPAVNAALARILFLYILSLVIHMLFLALTYALQARITKDVQLPVRIGRIARRVLFMTGILFVLFAGLAFISRYNAMLGAGNGSFVSGPDFVTANLGIGVFSWIHVAFLLLVAVSLFWLAVRPIHLYTLEDGFIRFQRRAFLRPVQAFGAFVASWIVTAIIGGLTNGLYVHPNQNTVELPYIKDSIDSTRWALNIENVQTKPFQGADTLTSAQIQQDANAIANVRVNDQNQTLDVYNQLQSFKSYFHFQTVSVDRYGNQEVYTSARQMDQSQLPVPTWINKTLVYTHGYGVAVSPVNDVTANGLPNLIARDTPQVTQSPVPTLKQPQIYFGTMDGDVIAPSKEAEFDYPSGSQDATSHYLGGYGLPVQGNRLLLMIEKGSLKFYTSDQLTAKSQYLFDRDIYQRVADIAPFLRYDNDAFSFVDERTGHVMWMLDAYTQSDNIPYADSFMGTRYIRNSVKVVMDGYTGETKFYVADQADPLLQTYMTTYPTLFTTQIPADIRAHFRYPTDLFMAQAQAFTRYHMTDPSAFYNQEDKWALANQIYQQNQTQPRDPVYQMIRMPGESQPSFVLSELYTPVNKDNLNGWLVADNGPNHYGELRLYQFPQSHLVFGPMQVENQIDANPSISQQLSLWNQQGSRVVRGNLLLVPIGDAMVYVEPIYLVASRDNSLPQLQRVIVDFGQKVYSGASLADALQNVVNGLTVETGTGLTDAGTSGTTSPSPTSTGGGSGAAGTSGAAGGAGSGTAGTGNAAGPGGTGTLAQQAQSWLQKYKSDTAAGNFAQAGQDLTKLGDILNQLSGQKGK</sequence>
<dbReference type="Proteomes" id="UP001164803">
    <property type="component" value="Chromosome"/>
</dbReference>
<proteinExistence type="predicted"/>
<dbReference type="PANTHER" id="PTHR39344:SF1">
    <property type="entry name" value="UPF0182 PROTEIN SLL1060"/>
    <property type="match status" value="1"/>
</dbReference>
<feature type="transmembrane region" description="Helical" evidence="6">
    <location>
        <begin position="277"/>
        <end position="300"/>
    </location>
</feature>
<evidence type="ECO:0000313" key="8">
    <source>
        <dbReference type="Proteomes" id="UP001164803"/>
    </source>
</evidence>
<dbReference type="RefSeq" id="WP_268044759.1">
    <property type="nucleotide sequence ID" value="NZ_CP104064.1"/>
</dbReference>
<evidence type="ECO:0000256" key="3">
    <source>
        <dbReference type="ARBA" id="ARBA00022989"/>
    </source>
</evidence>
<feature type="transmembrane region" description="Helical" evidence="6">
    <location>
        <begin position="49"/>
        <end position="71"/>
    </location>
</feature>
<keyword evidence="4 6" id="KW-0472">Membrane</keyword>
<dbReference type="Pfam" id="PF03699">
    <property type="entry name" value="UPF0182"/>
    <property type="match status" value="1"/>
</dbReference>
<feature type="compositionally biased region" description="Low complexity" evidence="5">
    <location>
        <begin position="847"/>
        <end position="859"/>
    </location>
</feature>
<feature type="transmembrane region" description="Helical" evidence="6">
    <location>
        <begin position="144"/>
        <end position="169"/>
    </location>
</feature>
<feature type="transmembrane region" description="Helical" evidence="6">
    <location>
        <begin position="190"/>
        <end position="212"/>
    </location>
</feature>